<keyword evidence="2" id="KW-0378">Hydrolase</keyword>
<evidence type="ECO:0000256" key="3">
    <source>
        <dbReference type="ARBA" id="ARBA00022833"/>
    </source>
</evidence>
<keyword evidence="6" id="KW-1185">Reference proteome</keyword>
<organism evidence="5 6">
    <name type="scientific">Siminovitchia acidinfaciens</name>
    <dbReference type="NCBI Taxonomy" id="2321395"/>
    <lineage>
        <taxon>Bacteria</taxon>
        <taxon>Bacillati</taxon>
        <taxon>Bacillota</taxon>
        <taxon>Bacilli</taxon>
        <taxon>Bacillales</taxon>
        <taxon>Bacillaceae</taxon>
        <taxon>Siminovitchia</taxon>
    </lineage>
</organism>
<dbReference type="PANTHER" id="PTHR46018">
    <property type="entry name" value="ZINC PHOSPHODIESTERASE ELAC PROTEIN 1"/>
    <property type="match status" value="1"/>
</dbReference>
<evidence type="ECO:0000256" key="2">
    <source>
        <dbReference type="ARBA" id="ARBA00022801"/>
    </source>
</evidence>
<dbReference type="InterPro" id="IPR044094">
    <property type="entry name" value="AtsA-like_MBL-fold"/>
</dbReference>
<evidence type="ECO:0000259" key="4">
    <source>
        <dbReference type="Pfam" id="PF12706"/>
    </source>
</evidence>
<dbReference type="AlphaFoldDB" id="A0A429Y232"/>
<dbReference type="EMBL" id="QYTV02000003">
    <property type="protein sequence ID" value="RST75301.1"/>
    <property type="molecule type" value="Genomic_DNA"/>
</dbReference>
<feature type="domain" description="Metallo-beta-lactamase" evidence="4">
    <location>
        <begin position="33"/>
        <end position="244"/>
    </location>
</feature>
<dbReference type="Gene3D" id="3.60.15.10">
    <property type="entry name" value="Ribonuclease Z/Hydroxyacylglutathione hydrolase-like"/>
    <property type="match status" value="1"/>
</dbReference>
<dbReference type="InterPro" id="IPR001279">
    <property type="entry name" value="Metallo-B-lactamas"/>
</dbReference>
<dbReference type="RefSeq" id="WP_126049665.1">
    <property type="nucleotide sequence ID" value="NZ_QYTV02000003.1"/>
</dbReference>
<keyword evidence="1" id="KW-0255">Endonuclease</keyword>
<dbReference type="Proteomes" id="UP000287156">
    <property type="component" value="Unassembled WGS sequence"/>
</dbReference>
<evidence type="ECO:0000313" key="6">
    <source>
        <dbReference type="Proteomes" id="UP000287156"/>
    </source>
</evidence>
<dbReference type="PANTHER" id="PTHR46018:SF2">
    <property type="entry name" value="ZINC PHOSPHODIESTERASE ELAC PROTEIN 1"/>
    <property type="match status" value="1"/>
</dbReference>
<protein>
    <submittedName>
        <fullName evidence="5">MBL fold metallo-hydrolase</fullName>
    </submittedName>
</protein>
<dbReference type="InterPro" id="IPR036866">
    <property type="entry name" value="RibonucZ/Hydroxyglut_hydro"/>
</dbReference>
<evidence type="ECO:0000313" key="5">
    <source>
        <dbReference type="EMBL" id="RST75301.1"/>
    </source>
</evidence>
<dbReference type="Pfam" id="PF12706">
    <property type="entry name" value="Lactamase_B_2"/>
    <property type="match status" value="1"/>
</dbReference>
<proteinExistence type="predicted"/>
<comment type="caution">
    <text evidence="5">The sequence shown here is derived from an EMBL/GenBank/DDBJ whole genome shotgun (WGS) entry which is preliminary data.</text>
</comment>
<reference evidence="5" key="1">
    <citation type="submission" date="2018-12" db="EMBL/GenBank/DDBJ databases">
        <authorList>
            <person name="Sun L."/>
            <person name="Chen Z."/>
        </authorList>
    </citation>
    <scope>NUCLEOTIDE SEQUENCE [LARGE SCALE GENOMIC DNA]</scope>
    <source>
        <strain evidence="5">3-2-2</strain>
    </source>
</reference>
<keyword evidence="3" id="KW-0862">Zinc</keyword>
<sequence>MDELKLTLLGTGSPRPDLERSGPSQVISLGDTHILVDCGEGTTAQLMKAGIAPQSIQYLFMTHIHSDHIFGYGQFLLGGWGLGRRKLTVIGPKGMKHFHETLINLFKEDIDYRTSLGRPGNGVRDVEIIEVEEAGLVRTDLPLKITAAEMVHNVKTFGFRFETDDQTVVISGDTAPTPNIIELSRNADILVMDACLAPTAVYRNTKSAELQEIWNSLQKEHCSPEQAGEIAQKAGVKTLVMTHFLPNIDEDETYNEAVNVFDGEVIVGEDLLVIEPKASAIESV</sequence>
<dbReference type="SUPFAM" id="SSF56281">
    <property type="entry name" value="Metallo-hydrolase/oxidoreductase"/>
    <property type="match status" value="1"/>
</dbReference>
<dbReference type="CDD" id="cd07719">
    <property type="entry name" value="arylsulfatase_AtsA-like_MBL-fold"/>
    <property type="match status" value="1"/>
</dbReference>
<accession>A0A429Y232</accession>
<name>A0A429Y232_9BACI</name>
<evidence type="ECO:0000256" key="1">
    <source>
        <dbReference type="ARBA" id="ARBA00022759"/>
    </source>
</evidence>
<dbReference type="GO" id="GO:0042781">
    <property type="term" value="F:3'-tRNA processing endoribonuclease activity"/>
    <property type="evidence" value="ECO:0007669"/>
    <property type="project" value="TreeGrafter"/>
</dbReference>
<gene>
    <name evidence="5" type="ORF">D4T97_008605</name>
</gene>
<dbReference type="OrthoDB" id="9800940at2"/>
<keyword evidence="1" id="KW-0540">Nuclease</keyword>